<evidence type="ECO:0000313" key="2">
    <source>
        <dbReference type="Proteomes" id="UP000774326"/>
    </source>
</evidence>
<protein>
    <submittedName>
        <fullName evidence="1">Uncharacterized protein</fullName>
    </submittedName>
</protein>
<dbReference type="EMBL" id="JAEUBG010000665">
    <property type="protein sequence ID" value="KAH3687693.1"/>
    <property type="molecule type" value="Genomic_DNA"/>
</dbReference>
<comment type="caution">
    <text evidence="1">The sequence shown here is derived from an EMBL/GenBank/DDBJ whole genome shotgun (WGS) entry which is preliminary data.</text>
</comment>
<organism evidence="1 2">
    <name type="scientific">Wickerhamomyces pijperi</name>
    <name type="common">Yeast</name>
    <name type="synonym">Pichia pijperi</name>
    <dbReference type="NCBI Taxonomy" id="599730"/>
    <lineage>
        <taxon>Eukaryota</taxon>
        <taxon>Fungi</taxon>
        <taxon>Dikarya</taxon>
        <taxon>Ascomycota</taxon>
        <taxon>Saccharomycotina</taxon>
        <taxon>Saccharomycetes</taxon>
        <taxon>Phaffomycetales</taxon>
        <taxon>Wickerhamomycetaceae</taxon>
        <taxon>Wickerhamomyces</taxon>
    </lineage>
</organism>
<proteinExistence type="predicted"/>
<name>A0A9P8TQ05_WICPI</name>
<dbReference type="AlphaFoldDB" id="A0A9P8TQ05"/>
<reference evidence="1" key="2">
    <citation type="submission" date="2021-01" db="EMBL/GenBank/DDBJ databases">
        <authorList>
            <person name="Schikora-Tamarit M.A."/>
        </authorList>
    </citation>
    <scope>NUCLEOTIDE SEQUENCE</scope>
    <source>
        <strain evidence="1">CBS2887</strain>
    </source>
</reference>
<gene>
    <name evidence="1" type="ORF">WICPIJ_001316</name>
</gene>
<evidence type="ECO:0000313" key="1">
    <source>
        <dbReference type="EMBL" id="KAH3687693.1"/>
    </source>
</evidence>
<dbReference type="Proteomes" id="UP000774326">
    <property type="component" value="Unassembled WGS sequence"/>
</dbReference>
<sequence length="154" mass="17304">METFEIKTLQTRKLQALQQQPVLVVVNSRLQVPQVAQIRVLEQMHQLRELEHLQGNQVGEGIGVSSNPAVVHDVKVALTGNSDMSQVGTLDPLKGRSECLCVNPNVEHFQILALKPKHTNFLTPRTRLDQLGPNLSQPWQFQVHQLVKPVEIDV</sequence>
<keyword evidence="2" id="KW-1185">Reference proteome</keyword>
<reference evidence="1" key="1">
    <citation type="journal article" date="2021" name="Open Biol.">
        <title>Shared evolutionary footprints suggest mitochondrial oxidative damage underlies multiple complex I losses in fungi.</title>
        <authorList>
            <person name="Schikora-Tamarit M.A."/>
            <person name="Marcet-Houben M."/>
            <person name="Nosek J."/>
            <person name="Gabaldon T."/>
        </authorList>
    </citation>
    <scope>NUCLEOTIDE SEQUENCE</scope>
    <source>
        <strain evidence="1">CBS2887</strain>
    </source>
</reference>
<accession>A0A9P8TQ05</accession>